<evidence type="ECO:0000313" key="3">
    <source>
        <dbReference type="Proteomes" id="UP000594454"/>
    </source>
</evidence>
<evidence type="ECO:0000259" key="1">
    <source>
        <dbReference type="PROSITE" id="PS51186"/>
    </source>
</evidence>
<dbReference type="PANTHER" id="PTHR13538:SF4">
    <property type="entry name" value="N-ALPHA-ACETYLTRANSFERASE 80"/>
    <property type="match status" value="1"/>
</dbReference>
<dbReference type="Proteomes" id="UP000594454">
    <property type="component" value="Chromosome 3"/>
</dbReference>
<dbReference type="FunCoup" id="A0A7R8YTN2">
    <property type="interactions" value="278"/>
</dbReference>
<protein>
    <recommendedName>
        <fullName evidence="1">N-acetyltransferase domain-containing protein</fullName>
    </recommendedName>
</protein>
<dbReference type="FunFam" id="3.40.630.30:FF:000076">
    <property type="entry name" value="Blast:N-acetyltransferase 6"/>
    <property type="match status" value="1"/>
</dbReference>
<feature type="domain" description="N-acetyltransferase" evidence="1">
    <location>
        <begin position="43"/>
        <end position="195"/>
    </location>
</feature>
<dbReference type="GO" id="GO:0008080">
    <property type="term" value="F:N-acetyltransferase activity"/>
    <property type="evidence" value="ECO:0007669"/>
    <property type="project" value="InterPro"/>
</dbReference>
<dbReference type="InterPro" id="IPR016181">
    <property type="entry name" value="Acyl_CoA_acyltransferase"/>
</dbReference>
<evidence type="ECO:0000313" key="2">
    <source>
        <dbReference type="EMBL" id="CAD7084589.1"/>
    </source>
</evidence>
<name>A0A7R8YTN2_HERIL</name>
<dbReference type="InParanoid" id="A0A7R8YTN2"/>
<dbReference type="SUPFAM" id="SSF55729">
    <property type="entry name" value="Acyl-CoA N-acyltransferases (Nat)"/>
    <property type="match status" value="1"/>
</dbReference>
<dbReference type="Gene3D" id="3.40.630.30">
    <property type="match status" value="1"/>
</dbReference>
<dbReference type="AlphaFoldDB" id="A0A7R8YTN2"/>
<dbReference type="PROSITE" id="PS51186">
    <property type="entry name" value="GNAT"/>
    <property type="match status" value="1"/>
</dbReference>
<proteinExistence type="predicted"/>
<sequence>MDPFTKFRKFATYTRTENRTKVDRWKQKGLPPYNVSGSPFNAVPIHHYPELLGPCCKLINSEWPRSDAARMRSLEASCDTLPVSLVLTIDNMQTVIAHCKLSPIPHMKKCCFVESVVVERSYRGKGLGKMMMMCCEDYCRVVLDLNTIYLSTIDQVGFYEKIGYEQCPPVDMYGPRNCPLPSLQNSRKTFMKKEL</sequence>
<dbReference type="CDD" id="cd04301">
    <property type="entry name" value="NAT_SF"/>
    <property type="match status" value="1"/>
</dbReference>
<dbReference type="OrthoDB" id="329272at2759"/>
<dbReference type="Pfam" id="PF00583">
    <property type="entry name" value="Acetyltransf_1"/>
    <property type="match status" value="1"/>
</dbReference>
<gene>
    <name evidence="2" type="ORF">HERILL_LOCUS7476</name>
</gene>
<reference evidence="2 3" key="1">
    <citation type="submission" date="2020-11" db="EMBL/GenBank/DDBJ databases">
        <authorList>
            <person name="Wallbank WR R."/>
            <person name="Pardo Diaz C."/>
            <person name="Kozak K."/>
            <person name="Martin S."/>
            <person name="Jiggins C."/>
            <person name="Moest M."/>
            <person name="Warren A I."/>
            <person name="Generalovic N T."/>
            <person name="Byers J.R.P. K."/>
            <person name="Montejo-Kovacevich G."/>
            <person name="Yen C E."/>
        </authorList>
    </citation>
    <scope>NUCLEOTIDE SEQUENCE [LARGE SCALE GENOMIC DNA]</scope>
</reference>
<dbReference type="InterPro" id="IPR000182">
    <property type="entry name" value="GNAT_dom"/>
</dbReference>
<dbReference type="EMBL" id="LR899011">
    <property type="protein sequence ID" value="CAD7084589.1"/>
    <property type="molecule type" value="Genomic_DNA"/>
</dbReference>
<organism evidence="2 3">
    <name type="scientific">Hermetia illucens</name>
    <name type="common">Black soldier fly</name>
    <dbReference type="NCBI Taxonomy" id="343691"/>
    <lineage>
        <taxon>Eukaryota</taxon>
        <taxon>Metazoa</taxon>
        <taxon>Ecdysozoa</taxon>
        <taxon>Arthropoda</taxon>
        <taxon>Hexapoda</taxon>
        <taxon>Insecta</taxon>
        <taxon>Pterygota</taxon>
        <taxon>Neoptera</taxon>
        <taxon>Endopterygota</taxon>
        <taxon>Diptera</taxon>
        <taxon>Brachycera</taxon>
        <taxon>Stratiomyomorpha</taxon>
        <taxon>Stratiomyidae</taxon>
        <taxon>Hermetiinae</taxon>
        <taxon>Hermetia</taxon>
    </lineage>
</organism>
<dbReference type="OMA" id="QCIALIN"/>
<dbReference type="PANTHER" id="PTHR13538">
    <property type="entry name" value="N-ACETYLTRANSFERASE 6"/>
    <property type="match status" value="1"/>
</dbReference>
<dbReference type="GO" id="GO:0005737">
    <property type="term" value="C:cytoplasm"/>
    <property type="evidence" value="ECO:0007669"/>
    <property type="project" value="TreeGrafter"/>
</dbReference>
<accession>A0A7R8YTN2</accession>
<keyword evidence="3" id="KW-1185">Reference proteome</keyword>
<dbReference type="GO" id="GO:1905502">
    <property type="term" value="F:acetyl-CoA binding"/>
    <property type="evidence" value="ECO:0007669"/>
    <property type="project" value="TreeGrafter"/>
</dbReference>
<dbReference type="InterPro" id="IPR039840">
    <property type="entry name" value="NAA80"/>
</dbReference>